<accession>A0A7S4A6R9</accession>
<proteinExistence type="predicted"/>
<dbReference type="AlphaFoldDB" id="A0A7S4A6R9"/>
<dbReference type="EMBL" id="HBIW01024378">
    <property type="protein sequence ID" value="CAE0705558.1"/>
    <property type="molecule type" value="Transcribed_RNA"/>
</dbReference>
<sequence>MAELPAKRRLEDPAKKSVAQISKTRQLEKMKDLESRVASLSRARDVLLVKNRMTKQLLAVKARTLQQGNQVTAYLRLENAKLATALEDLKKLEGPPDAAELYRATSLLGPSFAVHDHLADVSAIFKDASDRFHGDRCEDI</sequence>
<gene>
    <name evidence="1" type="ORF">PCAL00307_LOCUS21007</name>
</gene>
<name>A0A7S4A6R9_9STRA</name>
<reference evidence="1" key="1">
    <citation type="submission" date="2021-01" db="EMBL/GenBank/DDBJ databases">
        <authorList>
            <person name="Corre E."/>
            <person name="Pelletier E."/>
            <person name="Niang G."/>
            <person name="Scheremetjew M."/>
            <person name="Finn R."/>
            <person name="Kale V."/>
            <person name="Holt S."/>
            <person name="Cochrane G."/>
            <person name="Meng A."/>
            <person name="Brown T."/>
            <person name="Cohen L."/>
        </authorList>
    </citation>
    <scope>NUCLEOTIDE SEQUENCE</scope>
    <source>
        <strain evidence="1">CCMP1756</strain>
    </source>
</reference>
<protein>
    <submittedName>
        <fullName evidence="1">Uncharacterized protein</fullName>
    </submittedName>
</protein>
<evidence type="ECO:0000313" key="1">
    <source>
        <dbReference type="EMBL" id="CAE0705558.1"/>
    </source>
</evidence>
<organism evidence="1">
    <name type="scientific">Pelagomonas calceolata</name>
    <dbReference type="NCBI Taxonomy" id="35677"/>
    <lineage>
        <taxon>Eukaryota</taxon>
        <taxon>Sar</taxon>
        <taxon>Stramenopiles</taxon>
        <taxon>Ochrophyta</taxon>
        <taxon>Pelagophyceae</taxon>
        <taxon>Pelagomonadales</taxon>
        <taxon>Pelagomonadaceae</taxon>
        <taxon>Pelagomonas</taxon>
    </lineage>
</organism>